<accession>A0ACC3BCX1</accession>
<keyword evidence="2" id="KW-1185">Reference proteome</keyword>
<evidence type="ECO:0000313" key="2">
    <source>
        <dbReference type="Proteomes" id="UP001177260"/>
    </source>
</evidence>
<name>A0ACC3BCX1_9EURO</name>
<protein>
    <submittedName>
        <fullName evidence="1">Uncharacterized protein</fullName>
    </submittedName>
</protein>
<gene>
    <name evidence="1" type="ORF">N8T08_009430</name>
</gene>
<reference evidence="1 2" key="1">
    <citation type="journal article" date="2023" name="ACS Omega">
        <title>Identification of the Neoaspergillic Acid Biosynthesis Gene Cluster by Establishing an In Vitro CRISPR-Ribonucleoprotein Genetic System in Aspergillus melleus.</title>
        <authorList>
            <person name="Yuan B."/>
            <person name="Grau M.F."/>
            <person name="Murata R.M."/>
            <person name="Torok T."/>
            <person name="Venkateswaran K."/>
            <person name="Stajich J.E."/>
            <person name="Wang C.C.C."/>
        </authorList>
    </citation>
    <scope>NUCLEOTIDE SEQUENCE [LARGE SCALE GENOMIC DNA]</scope>
    <source>
        <strain evidence="1 2">IMV 1140</strain>
    </source>
</reference>
<evidence type="ECO:0000313" key="1">
    <source>
        <dbReference type="EMBL" id="KAK1148427.1"/>
    </source>
</evidence>
<dbReference type="Proteomes" id="UP001177260">
    <property type="component" value="Unassembled WGS sequence"/>
</dbReference>
<comment type="caution">
    <text evidence="1">The sequence shown here is derived from an EMBL/GenBank/DDBJ whole genome shotgun (WGS) entry which is preliminary data.</text>
</comment>
<organism evidence="1 2">
    <name type="scientific">Aspergillus melleus</name>
    <dbReference type="NCBI Taxonomy" id="138277"/>
    <lineage>
        <taxon>Eukaryota</taxon>
        <taxon>Fungi</taxon>
        <taxon>Dikarya</taxon>
        <taxon>Ascomycota</taxon>
        <taxon>Pezizomycotina</taxon>
        <taxon>Eurotiomycetes</taxon>
        <taxon>Eurotiomycetidae</taxon>
        <taxon>Eurotiales</taxon>
        <taxon>Aspergillaceae</taxon>
        <taxon>Aspergillus</taxon>
        <taxon>Aspergillus subgen. Circumdati</taxon>
    </lineage>
</organism>
<dbReference type="EMBL" id="JAOPJF010000007">
    <property type="protein sequence ID" value="KAK1148427.1"/>
    <property type="molecule type" value="Genomic_DNA"/>
</dbReference>
<proteinExistence type="predicted"/>
<sequence>MGATSPKSPPKRRRPALSCTICRRRKLKCDRSMPCGQCVKSKTPDQCVYSGPQATAQSESRPVGNTPPDRAQMPGSRASSVHGGLYVFDSKHQSSANRVAKPKGRPDEIYELRHRVQMLEHALSRTGSVHTPEGSGLDGFGEATLRTSYDAQYISEDVKHLPRGACFRGKNGKSRFCGRCHWGVTLSYFKDIGTVLRGRRDKFKSKDSDYSRLKKLRGEVCSREQQDHQRVYREKAFSMEEMVPHRRVADELLSLYLSTFETTYRILHVPTFLKQYDAYWAGTEQVDMVFLAKLLALMAASSCFFGPTTRLNETDTLHSSASAWIISVQSWIASSFVSSTINLDMLQIQCLLMIARQADATDGDLVWISSGSLMRSAMTMGLHRSPSYFGKMTPFWAEMRRRLWATILEFDLESSLDGGMAPSIDLGEFDCEPPSNYDDVDLTEEMTEDVAPKDPGVLTRSSFQVLLSRSLALRVRIAKQINSLNFGLSYDEALRLGEQLVMYMNEALALYPDGGSTAPSPSGNLPFARSFLIFLMRRFVLILHRPFALSVSLSPKFSFSRKICLESSLEMLSQLDPPPVSLPEAQACPHLGQLGGGMFRDEFFHAALTVCVELCWQTEENSPTHAQSGQSSSLSSLNQLVRSQQGVLLQAVENTLDTFGNRINTRGKGCKAFFFLNMVLASVKARMSGEDPQFRAEQVAMRAIRDCEQIIRGTSWADLRARQDGSAGVPSLTPGMDSTSSDIPFDSSSLGTAGLADLSTRSLSILSTLGLRAAPGQQQVPNHAAAYLIANFLFAYGVLSTRPAKRIHRIDHNTAPREDLAKYGEAAVQSGKISRSTLNRLKRQEAAHANSVEGFPLLVAGILLAVQANLPAETINGIGAWYTLSRVAYAISYVWIESETLSFLRSVAWWSGNISCITALVLAGKKL</sequence>